<dbReference type="InterPro" id="IPR047692">
    <property type="entry name" value="T4P_ComGB"/>
</dbReference>
<dbReference type="InterPro" id="IPR003004">
    <property type="entry name" value="GspF/PilC"/>
</dbReference>
<evidence type="ECO:0000256" key="7">
    <source>
        <dbReference type="SAM" id="Phobius"/>
    </source>
</evidence>
<dbReference type="Gene3D" id="1.20.81.30">
    <property type="entry name" value="Type II secretion system (T2SS), domain F"/>
    <property type="match status" value="2"/>
</dbReference>
<dbReference type="PANTHER" id="PTHR30012:SF0">
    <property type="entry name" value="TYPE II SECRETION SYSTEM PROTEIN F-RELATED"/>
    <property type="match status" value="1"/>
</dbReference>
<comment type="similarity">
    <text evidence="2">Belongs to the GSP F family.</text>
</comment>
<evidence type="ECO:0000256" key="5">
    <source>
        <dbReference type="ARBA" id="ARBA00022989"/>
    </source>
</evidence>
<dbReference type="OrthoDB" id="1638902at2"/>
<feature type="domain" description="Type II secretion system protein GspF" evidence="8">
    <location>
        <begin position="216"/>
        <end position="336"/>
    </location>
</feature>
<sequence>MTKKCILKKDKILYLTRLSDMLKQGFTLLESIQLLSDQFPQLEKRNLNQQLIEMVKTTGQLYEILSLLKYPQIVVTQIYFGEHYGNLIETLDHSTLYLHKIEQVKARFIKTIQYPGLLFCIFFMLLVAVNQTIIPQFSEIYESMNVETTNTLKVLTIIFSNLPNAIILGVLLISLIILIFYLNYLSKDVSKKITYFNKFPLLNAYFRMFRSYQLSRDFSFFIKNGINLHKIIEIYMLQNKDVLLKYIGLFINNSIQSGQSFPDAIKKLGCFEDTLIYYIRHGENKSKLDLELYYFSIFILDKLERTILKHLKWIQPIVFGTLAFLIITLYLIIILPMLQMVESIK</sequence>
<dbReference type="Pfam" id="PF00482">
    <property type="entry name" value="T2SSF"/>
    <property type="match status" value="2"/>
</dbReference>
<evidence type="ECO:0000256" key="3">
    <source>
        <dbReference type="ARBA" id="ARBA00022475"/>
    </source>
</evidence>
<proteinExistence type="inferred from homology"/>
<feature type="domain" description="Type II secretion system protein GspF" evidence="8">
    <location>
        <begin position="15"/>
        <end position="129"/>
    </location>
</feature>
<dbReference type="EMBL" id="LT906462">
    <property type="protein sequence ID" value="SNV66626.1"/>
    <property type="molecule type" value="Genomic_DNA"/>
</dbReference>
<evidence type="ECO:0000313" key="10">
    <source>
        <dbReference type="Proteomes" id="UP000242084"/>
    </source>
</evidence>
<dbReference type="KEGG" id="sste:SAMEA4384403_1230"/>
<evidence type="ECO:0000256" key="4">
    <source>
        <dbReference type="ARBA" id="ARBA00022692"/>
    </source>
</evidence>
<dbReference type="Proteomes" id="UP000242084">
    <property type="component" value="Chromosome 1"/>
</dbReference>
<keyword evidence="5 7" id="KW-1133">Transmembrane helix</keyword>
<name>A0A239Z7E6_9STAP</name>
<keyword evidence="10" id="KW-1185">Reference proteome</keyword>
<dbReference type="InterPro" id="IPR042094">
    <property type="entry name" value="T2SS_GspF_sf"/>
</dbReference>
<keyword evidence="4 7" id="KW-0812">Transmembrane</keyword>
<reference evidence="9 10" key="1">
    <citation type="submission" date="2017-06" db="EMBL/GenBank/DDBJ databases">
        <authorList>
            <consortium name="Pathogen Informatics"/>
        </authorList>
    </citation>
    <scope>NUCLEOTIDE SEQUENCE [LARGE SCALE GENOMIC DNA]</scope>
    <source>
        <strain evidence="9 10">NCTC13839</strain>
    </source>
</reference>
<feature type="transmembrane region" description="Helical" evidence="7">
    <location>
        <begin position="317"/>
        <end position="338"/>
    </location>
</feature>
<evidence type="ECO:0000259" key="8">
    <source>
        <dbReference type="Pfam" id="PF00482"/>
    </source>
</evidence>
<dbReference type="AlphaFoldDB" id="A0A239Z7E6"/>
<dbReference type="RefSeq" id="WP_095090112.1">
    <property type="nucleotide sequence ID" value="NZ_PPQZ01000102.1"/>
</dbReference>
<dbReference type="InterPro" id="IPR018076">
    <property type="entry name" value="T2SS_GspF_dom"/>
</dbReference>
<evidence type="ECO:0000313" key="9">
    <source>
        <dbReference type="EMBL" id="SNV66626.1"/>
    </source>
</evidence>
<evidence type="ECO:0000256" key="1">
    <source>
        <dbReference type="ARBA" id="ARBA00004651"/>
    </source>
</evidence>
<organism evidence="9 10">
    <name type="scientific">Mammaliicoccus stepanovicii</name>
    <dbReference type="NCBI Taxonomy" id="643214"/>
    <lineage>
        <taxon>Bacteria</taxon>
        <taxon>Bacillati</taxon>
        <taxon>Bacillota</taxon>
        <taxon>Bacilli</taxon>
        <taxon>Bacillales</taxon>
        <taxon>Staphylococcaceae</taxon>
        <taxon>Mammaliicoccus</taxon>
    </lineage>
</organism>
<accession>A0A239Z7E6</accession>
<keyword evidence="3" id="KW-1003">Cell membrane</keyword>
<dbReference type="PANTHER" id="PTHR30012">
    <property type="entry name" value="GENERAL SECRETION PATHWAY PROTEIN"/>
    <property type="match status" value="1"/>
</dbReference>
<protein>
    <submittedName>
        <fullName evidence="9">Type II secretion system protein PulF</fullName>
    </submittedName>
</protein>
<evidence type="ECO:0000256" key="6">
    <source>
        <dbReference type="ARBA" id="ARBA00023136"/>
    </source>
</evidence>
<feature type="transmembrane region" description="Helical" evidence="7">
    <location>
        <begin position="114"/>
        <end position="134"/>
    </location>
</feature>
<dbReference type="GO" id="GO:0005886">
    <property type="term" value="C:plasma membrane"/>
    <property type="evidence" value="ECO:0007669"/>
    <property type="project" value="UniProtKB-SubCell"/>
</dbReference>
<comment type="subcellular location">
    <subcellularLocation>
        <location evidence="1">Cell membrane</location>
        <topology evidence="1">Multi-pass membrane protein</topology>
    </subcellularLocation>
</comment>
<feature type="transmembrane region" description="Helical" evidence="7">
    <location>
        <begin position="154"/>
        <end position="182"/>
    </location>
</feature>
<evidence type="ECO:0000256" key="2">
    <source>
        <dbReference type="ARBA" id="ARBA00005745"/>
    </source>
</evidence>
<gene>
    <name evidence="9" type="ORF">SAMEA4384403_01230</name>
</gene>
<dbReference type="NCBIfam" id="NF041012">
    <property type="entry name" value="T4P_ComGB"/>
    <property type="match status" value="1"/>
</dbReference>
<keyword evidence="6 7" id="KW-0472">Membrane</keyword>